<gene>
    <name evidence="1" type="ORF">EDD42_0525</name>
</gene>
<keyword evidence="2" id="KW-1185">Reference proteome</keyword>
<accession>A0A3N2BZK1</accession>
<dbReference type="Proteomes" id="UP000266915">
    <property type="component" value="Unassembled WGS sequence"/>
</dbReference>
<evidence type="ECO:0000313" key="1">
    <source>
        <dbReference type="EMBL" id="ROR80484.1"/>
    </source>
</evidence>
<comment type="caution">
    <text evidence="1">The sequence shown here is derived from an EMBL/GenBank/DDBJ whole genome shotgun (WGS) entry which is preliminary data.</text>
</comment>
<dbReference type="SUPFAM" id="SSF82171">
    <property type="entry name" value="DPP6 N-terminal domain-like"/>
    <property type="match status" value="1"/>
</dbReference>
<protein>
    <submittedName>
        <fullName evidence="1">WD40 repeat protein</fullName>
    </submittedName>
</protein>
<dbReference type="Gene3D" id="2.120.10.30">
    <property type="entry name" value="TolB, C-terminal domain"/>
    <property type="match status" value="1"/>
</dbReference>
<name>A0A3N2BZK1_9MICO</name>
<dbReference type="EMBL" id="RKHL01000001">
    <property type="protein sequence ID" value="ROR80484.1"/>
    <property type="molecule type" value="Genomic_DNA"/>
</dbReference>
<evidence type="ECO:0000313" key="2">
    <source>
        <dbReference type="Proteomes" id="UP000266915"/>
    </source>
</evidence>
<organism evidence="1 2">
    <name type="scientific">Plantibacter flavus</name>
    <dbReference type="NCBI Taxonomy" id="150123"/>
    <lineage>
        <taxon>Bacteria</taxon>
        <taxon>Bacillati</taxon>
        <taxon>Actinomycetota</taxon>
        <taxon>Actinomycetes</taxon>
        <taxon>Micrococcales</taxon>
        <taxon>Microbacteriaceae</taxon>
        <taxon>Plantibacter</taxon>
    </lineage>
</organism>
<dbReference type="InterPro" id="IPR011042">
    <property type="entry name" value="6-blade_b-propeller_TolB-like"/>
</dbReference>
<reference evidence="1 2" key="1">
    <citation type="submission" date="2018-11" db="EMBL/GenBank/DDBJ databases">
        <title>Sequencing the genomes of 1000 actinobacteria strains.</title>
        <authorList>
            <person name="Klenk H.-P."/>
        </authorList>
    </citation>
    <scope>NUCLEOTIDE SEQUENCE [LARGE SCALE GENOMIC DNA]</scope>
    <source>
        <strain evidence="1 2">DSM 14012</strain>
    </source>
</reference>
<sequence length="294" mass="31706">MTFRALAPGQRSSVLLGGPHDDAPVLLFETDELLIEAPNWSLDGRTLYLNGNGRLWAITVDDPTAGLTPIEFHGLPELNNDHVLDPDGEHILLSAMDGHIYRGALTGGPVTKLTADDDRWHFLHGVSPDGTRIAYVELEGFEHPGRLAIAPAVEGGGPVTVLDTGDGHLDGPEWSPDGRWLLCNTEHFGTAPGHAQLARIPDGGGELEQLVVSDTVDWFPHPSPDARLASYIAFPAGTIGHPADLDVEVRLVSTDDWATPLRRYPLFGGQGTLNVNGWAPDSSRFAFVAYPITR</sequence>
<proteinExistence type="predicted"/>
<dbReference type="AlphaFoldDB" id="A0A3N2BZK1"/>
<dbReference type="RefSeq" id="WP_085512011.1">
    <property type="nucleotide sequence ID" value="NZ_FXAP01000003.1"/>
</dbReference>